<keyword evidence="3" id="KW-1185">Reference proteome</keyword>
<accession>A0A9P0YLY2</accession>
<organism evidence="2 3">
    <name type="scientific">Cuscuta europaea</name>
    <name type="common">European dodder</name>
    <dbReference type="NCBI Taxonomy" id="41803"/>
    <lineage>
        <taxon>Eukaryota</taxon>
        <taxon>Viridiplantae</taxon>
        <taxon>Streptophyta</taxon>
        <taxon>Embryophyta</taxon>
        <taxon>Tracheophyta</taxon>
        <taxon>Spermatophyta</taxon>
        <taxon>Magnoliopsida</taxon>
        <taxon>eudicotyledons</taxon>
        <taxon>Gunneridae</taxon>
        <taxon>Pentapetalae</taxon>
        <taxon>asterids</taxon>
        <taxon>lamiids</taxon>
        <taxon>Solanales</taxon>
        <taxon>Convolvulaceae</taxon>
        <taxon>Cuscuteae</taxon>
        <taxon>Cuscuta</taxon>
        <taxon>Cuscuta subgen. Cuscuta</taxon>
    </lineage>
</organism>
<sequence length="91" mass="10715">MFVQKKQGRDPVQHHNSIPEAMFAGVRSRAAGKFDSTLKQKRQFAPSLKLIPEHHRSSIRAENRSDDSPEFVQEQHRRRFTIFETKFEFFG</sequence>
<reference evidence="2" key="1">
    <citation type="submission" date="2022-07" db="EMBL/GenBank/DDBJ databases">
        <authorList>
            <person name="Macas J."/>
            <person name="Novak P."/>
            <person name="Neumann P."/>
        </authorList>
    </citation>
    <scope>NUCLEOTIDE SEQUENCE</scope>
</reference>
<dbReference type="AlphaFoldDB" id="A0A9P0YLY2"/>
<dbReference type="Proteomes" id="UP001152484">
    <property type="component" value="Unassembled WGS sequence"/>
</dbReference>
<evidence type="ECO:0000313" key="2">
    <source>
        <dbReference type="EMBL" id="CAH9067751.1"/>
    </source>
</evidence>
<dbReference type="EMBL" id="CAMAPE010000005">
    <property type="protein sequence ID" value="CAH9067751.1"/>
    <property type="molecule type" value="Genomic_DNA"/>
</dbReference>
<protein>
    <submittedName>
        <fullName evidence="2">Uncharacterized protein</fullName>
    </submittedName>
</protein>
<feature type="compositionally biased region" description="Basic and acidic residues" evidence="1">
    <location>
        <begin position="52"/>
        <end position="67"/>
    </location>
</feature>
<evidence type="ECO:0000313" key="3">
    <source>
        <dbReference type="Proteomes" id="UP001152484"/>
    </source>
</evidence>
<name>A0A9P0YLY2_CUSEU</name>
<proteinExistence type="predicted"/>
<feature type="region of interest" description="Disordered" evidence="1">
    <location>
        <begin position="1"/>
        <end position="21"/>
    </location>
</feature>
<feature type="region of interest" description="Disordered" evidence="1">
    <location>
        <begin position="52"/>
        <end position="73"/>
    </location>
</feature>
<gene>
    <name evidence="2" type="ORF">CEURO_LOCUS2610</name>
</gene>
<evidence type="ECO:0000256" key="1">
    <source>
        <dbReference type="SAM" id="MobiDB-lite"/>
    </source>
</evidence>
<comment type="caution">
    <text evidence="2">The sequence shown here is derived from an EMBL/GenBank/DDBJ whole genome shotgun (WGS) entry which is preliminary data.</text>
</comment>